<reference evidence="1" key="1">
    <citation type="submission" date="2022-09" db="EMBL/GenBank/DDBJ databases">
        <title>Interaction between co-microsymbionts with complementary sets of symbiotic genes in legume-rhizobium systems.</title>
        <authorList>
            <person name="Safronova V."/>
            <person name="Sazanova A."/>
            <person name="Afonin A."/>
            <person name="Chirak E."/>
        </authorList>
    </citation>
    <scope>NUCLEOTIDE SEQUENCE</scope>
    <source>
        <strain evidence="1">A18/3m</strain>
    </source>
</reference>
<proteinExistence type="predicted"/>
<keyword evidence="2" id="KW-1185">Reference proteome</keyword>
<evidence type="ECO:0000313" key="2">
    <source>
        <dbReference type="Proteomes" id="UP001061991"/>
    </source>
</evidence>
<dbReference type="Proteomes" id="UP001061991">
    <property type="component" value="Plasmid p_unnamed1"/>
</dbReference>
<gene>
    <name evidence="1" type="ORF">N8E88_11140</name>
</gene>
<sequence>MARLSALFPVIRVLRYLRRVSRPQGGALSVARLRDAETVGPPLSEDELVSMIFLLFGAGQETTPHLIAGGLFALLSHEDQRRQRQNDPGLMPTCVEECLRYVSPVQMTKPRFCNPRFSLAGTAIPPGPTQ</sequence>
<protein>
    <submittedName>
        <fullName evidence="1">Cytochrome P450</fullName>
    </submittedName>
</protein>
<keyword evidence="1" id="KW-0614">Plasmid</keyword>
<name>A0ACD4CYC9_9HYPH</name>
<organism evidence="1 2">
    <name type="scientific">Phyllobacterium zundukense</name>
    <dbReference type="NCBI Taxonomy" id="1867719"/>
    <lineage>
        <taxon>Bacteria</taxon>
        <taxon>Pseudomonadati</taxon>
        <taxon>Pseudomonadota</taxon>
        <taxon>Alphaproteobacteria</taxon>
        <taxon>Hyphomicrobiales</taxon>
        <taxon>Phyllobacteriaceae</taxon>
        <taxon>Phyllobacterium</taxon>
    </lineage>
</organism>
<geneLocation type="plasmid" evidence="1 2">
    <name>p_unnamed1</name>
</geneLocation>
<dbReference type="EMBL" id="CP104972">
    <property type="protein sequence ID" value="UXN58564.1"/>
    <property type="molecule type" value="Genomic_DNA"/>
</dbReference>
<evidence type="ECO:0000313" key="1">
    <source>
        <dbReference type="EMBL" id="UXN58564.1"/>
    </source>
</evidence>
<accession>A0ACD4CYC9</accession>